<proteinExistence type="predicted"/>
<feature type="domain" description="4Fe-4S ferredoxin-type" evidence="7">
    <location>
        <begin position="187"/>
        <end position="214"/>
    </location>
</feature>
<evidence type="ECO:0000313" key="9">
    <source>
        <dbReference type="Proteomes" id="UP000075737"/>
    </source>
</evidence>
<dbReference type="PANTHER" id="PTHR24960:SF83">
    <property type="entry name" value="4FE-4S FERREDOXIN-TYPE DOMAIN-CONTAINING PROTEIN"/>
    <property type="match status" value="1"/>
</dbReference>
<dbReference type="PANTHER" id="PTHR24960">
    <property type="entry name" value="PHOTOSYSTEM I IRON-SULFUR CENTER-RELATED"/>
    <property type="match status" value="1"/>
</dbReference>
<dbReference type="SUPFAM" id="SSF54862">
    <property type="entry name" value="4Fe-4S ferredoxins"/>
    <property type="match status" value="1"/>
</dbReference>
<dbReference type="PROSITE" id="PS51379">
    <property type="entry name" value="4FE4S_FER_2"/>
    <property type="match status" value="2"/>
</dbReference>
<evidence type="ECO:0000256" key="5">
    <source>
        <dbReference type="ARBA" id="ARBA00023004"/>
    </source>
</evidence>
<keyword evidence="9" id="KW-1185">Reference proteome</keyword>
<dbReference type="EMBL" id="LOHZ01000027">
    <property type="protein sequence ID" value="KYO66461.1"/>
    <property type="molecule type" value="Genomic_DNA"/>
</dbReference>
<gene>
    <name evidence="8" type="primary">fer</name>
    <name evidence="8" type="ORF">ATZ99_10890</name>
</gene>
<accession>A0A162MK42</accession>
<comment type="function">
    <text evidence="1">Ferredoxins are iron-sulfur proteins that transfer electrons in a wide variety of metabolic reactions.</text>
</comment>
<evidence type="ECO:0000256" key="6">
    <source>
        <dbReference type="ARBA" id="ARBA00023014"/>
    </source>
</evidence>
<comment type="caution">
    <text evidence="8">The sequence shown here is derived from an EMBL/GenBank/DDBJ whole genome shotgun (WGS) entry which is preliminary data.</text>
</comment>
<evidence type="ECO:0000256" key="4">
    <source>
        <dbReference type="ARBA" id="ARBA00022723"/>
    </source>
</evidence>
<feature type="domain" description="4Fe-4S ferredoxin-type" evidence="7">
    <location>
        <begin position="215"/>
        <end position="244"/>
    </location>
</feature>
<evidence type="ECO:0000256" key="3">
    <source>
        <dbReference type="ARBA" id="ARBA00022485"/>
    </source>
</evidence>
<dbReference type="InterPro" id="IPR007160">
    <property type="entry name" value="DUF362"/>
</dbReference>
<dbReference type="Pfam" id="PF04015">
    <property type="entry name" value="DUF362"/>
    <property type="match status" value="1"/>
</dbReference>
<protein>
    <recommendedName>
        <fullName evidence="2">Ferredoxin</fullName>
    </recommendedName>
</protein>
<dbReference type="RefSeq" id="WP_068748227.1">
    <property type="nucleotide sequence ID" value="NZ_LOHZ01000027.1"/>
</dbReference>
<evidence type="ECO:0000313" key="8">
    <source>
        <dbReference type="EMBL" id="KYO66461.1"/>
    </source>
</evidence>
<dbReference type="InterPro" id="IPR017896">
    <property type="entry name" value="4Fe4S_Fe-S-bd"/>
</dbReference>
<dbReference type="PATRIC" id="fig|520767.4.peg.1190"/>
<evidence type="ECO:0000256" key="2">
    <source>
        <dbReference type="ARBA" id="ARBA00013529"/>
    </source>
</evidence>
<name>A0A162MK42_9FIRM</name>
<dbReference type="Proteomes" id="UP000075737">
    <property type="component" value="Unassembled WGS sequence"/>
</dbReference>
<evidence type="ECO:0000256" key="1">
    <source>
        <dbReference type="ARBA" id="ARBA00003532"/>
    </source>
</evidence>
<keyword evidence="4" id="KW-0479">Metal-binding</keyword>
<keyword evidence="6" id="KW-0411">Iron-sulfur</keyword>
<keyword evidence="5" id="KW-0408">Iron</keyword>
<dbReference type="InterPro" id="IPR050157">
    <property type="entry name" value="PSI_iron-sulfur_center"/>
</dbReference>
<dbReference type="GO" id="GO:0046872">
    <property type="term" value="F:metal ion binding"/>
    <property type="evidence" value="ECO:0007669"/>
    <property type="project" value="UniProtKB-KW"/>
</dbReference>
<dbReference type="OrthoDB" id="9781559at2"/>
<dbReference type="GO" id="GO:0051539">
    <property type="term" value="F:4 iron, 4 sulfur cluster binding"/>
    <property type="evidence" value="ECO:0007669"/>
    <property type="project" value="UniProtKB-KW"/>
</dbReference>
<keyword evidence="3" id="KW-0004">4Fe-4S</keyword>
<organism evidence="8 9">
    <name type="scientific">Thermovenabulum gondwanense</name>
    <dbReference type="NCBI Taxonomy" id="520767"/>
    <lineage>
        <taxon>Bacteria</taxon>
        <taxon>Bacillati</taxon>
        <taxon>Bacillota</taxon>
        <taxon>Clostridia</taxon>
        <taxon>Thermosediminibacterales</taxon>
        <taxon>Thermosediminibacteraceae</taxon>
        <taxon>Thermovenabulum</taxon>
    </lineage>
</organism>
<evidence type="ECO:0000259" key="7">
    <source>
        <dbReference type="PROSITE" id="PS51379"/>
    </source>
</evidence>
<dbReference type="AlphaFoldDB" id="A0A162MK42"/>
<sequence length="372" mass="40903">MKSKVYFFDLRAKKRNESLSAKVGRIFDSAGFAGIISENDMVALKLHFGEKGNNAFINPIFVRQVVDRVKKCGGKPFLTDTNTLYKGSRSNAIDHVVTAIENGFAYAVVNAPVIIADGLVSKDSVEVEINKKHFDKVKIASAIYYSNAMIVLSHFKGHEMAGFGGAIKNLAMGCAPASGKQRQHSTLKPKVSENCRACLACIKNCPRDAITLVDGKAYIDAEKCIGCGECISMCVFNVIKPVWKTDINEFMERMVEYAYGAYINKKEKTAFINFVMNVTPLCDCTPWSDAPIIHDIGILASFDPVALDKACFDLVNSQKGNPHSALGDKKSGFEAGEDKFSAIHPGTRGEYQLEYAEKLGMGTRDYELVRLM</sequence>
<dbReference type="STRING" id="520767.ATZ99_10890"/>
<dbReference type="Gene3D" id="3.30.70.20">
    <property type="match status" value="1"/>
</dbReference>
<dbReference type="Pfam" id="PF12838">
    <property type="entry name" value="Fer4_7"/>
    <property type="match status" value="1"/>
</dbReference>
<reference evidence="8 9" key="1">
    <citation type="submission" date="2015-12" db="EMBL/GenBank/DDBJ databases">
        <title>Draft genome of Thermovenabulum gondwanense isolated from a red thermophilic microbial mat colonisisng an outflow channel of a bore well.</title>
        <authorList>
            <person name="Patel B.K."/>
        </authorList>
    </citation>
    <scope>NUCLEOTIDE SEQUENCE [LARGE SCALE GENOMIC DNA]</scope>
    <source>
        <strain evidence="8 9">R270</strain>
    </source>
</reference>